<reference evidence="3 4" key="1">
    <citation type="journal article" date="2019" name="Anaerobe">
        <title>Detection of Robinsoniella peoriensis in multiple bone samples of a trauma patient.</title>
        <authorList>
            <person name="Schrottner P."/>
            <person name="Hartwich K."/>
            <person name="Bunk B."/>
            <person name="Schober I."/>
            <person name="Helbig S."/>
            <person name="Rudolph W.W."/>
            <person name="Gunzer F."/>
        </authorList>
    </citation>
    <scope>NUCLEOTIDE SEQUENCE [LARGE SCALE GENOMIC DNA]</scope>
    <source>
        <strain evidence="3 4">DSM 106044</strain>
    </source>
</reference>
<comment type="function">
    <text evidence="1">May bind long-chain fatty acids, such as palmitate, and may play a role in lipid transport or fatty acid metabolism.</text>
</comment>
<dbReference type="InterPro" id="IPR003797">
    <property type="entry name" value="DegV"/>
</dbReference>
<protein>
    <submittedName>
        <fullName evidence="3">Fatty acid-binding protein</fullName>
    </submittedName>
</protein>
<evidence type="ECO:0000313" key="4">
    <source>
        <dbReference type="Proteomes" id="UP000306509"/>
    </source>
</evidence>
<keyword evidence="2" id="KW-0446">Lipid-binding</keyword>
<dbReference type="Pfam" id="PF02645">
    <property type="entry name" value="DegV"/>
    <property type="match status" value="1"/>
</dbReference>
<dbReference type="Gene3D" id="3.30.1180.10">
    <property type="match status" value="1"/>
</dbReference>
<dbReference type="EMBL" id="QGQD01000020">
    <property type="protein sequence ID" value="TLD02254.1"/>
    <property type="molecule type" value="Genomic_DNA"/>
</dbReference>
<dbReference type="SUPFAM" id="SSF82549">
    <property type="entry name" value="DAK1/DegV-like"/>
    <property type="match status" value="1"/>
</dbReference>
<organism evidence="3 4">
    <name type="scientific">Robinsoniella peoriensis</name>
    <dbReference type="NCBI Taxonomy" id="180332"/>
    <lineage>
        <taxon>Bacteria</taxon>
        <taxon>Bacillati</taxon>
        <taxon>Bacillota</taxon>
        <taxon>Clostridia</taxon>
        <taxon>Lachnospirales</taxon>
        <taxon>Lachnospiraceae</taxon>
        <taxon>Robinsoniella</taxon>
    </lineage>
</organism>
<dbReference type="PANTHER" id="PTHR33434">
    <property type="entry name" value="DEGV DOMAIN-CONTAINING PROTEIN DR_1986-RELATED"/>
    <property type="match status" value="1"/>
</dbReference>
<dbReference type="OrthoDB" id="9780660at2"/>
<comment type="caution">
    <text evidence="3">The sequence shown here is derived from an EMBL/GenBank/DDBJ whole genome shotgun (WGS) entry which is preliminary data.</text>
</comment>
<accession>A0A4U8QCI9</accession>
<dbReference type="Proteomes" id="UP000306509">
    <property type="component" value="Unassembled WGS sequence"/>
</dbReference>
<dbReference type="PROSITE" id="PS51482">
    <property type="entry name" value="DEGV"/>
    <property type="match status" value="1"/>
</dbReference>
<dbReference type="InterPro" id="IPR043168">
    <property type="entry name" value="DegV_C"/>
</dbReference>
<sequence>MNDFVITTDSNSDIPSEYIEKYNLTIIPQYYAFGDEVFGDEKHLSPSEFYKKMREGALPTSMANNPAVIRQRFESLLEQGLDILHIAFSSNLSGSYNNVAVAAGELMEEYPGSRIQVIDSLTVSLGETLLLLRALDLKADGKSIDDITAVLEEEKLHGNVQFTVDDLHHLQRGGRVSKVAAVFGSMINIKPILYVNPEGKLVPLATVRGRKKSLSALVENMKATLEENYDKSRPVGIIHGDCIQDAEFAASQIREKLGFENIIINDVSPSIGTHAGPGALGLCYYGKVRS</sequence>
<dbReference type="Gene3D" id="3.40.50.10170">
    <property type="match status" value="1"/>
</dbReference>
<proteinExistence type="predicted"/>
<dbReference type="NCBIfam" id="TIGR00762">
    <property type="entry name" value="DegV"/>
    <property type="match status" value="1"/>
</dbReference>
<evidence type="ECO:0000256" key="2">
    <source>
        <dbReference type="ARBA" id="ARBA00023121"/>
    </source>
</evidence>
<dbReference type="GO" id="GO:0008289">
    <property type="term" value="F:lipid binding"/>
    <property type="evidence" value="ECO:0007669"/>
    <property type="project" value="UniProtKB-KW"/>
</dbReference>
<dbReference type="InterPro" id="IPR050270">
    <property type="entry name" value="DegV_domain_contain"/>
</dbReference>
<keyword evidence="4" id="KW-1185">Reference proteome</keyword>
<evidence type="ECO:0000256" key="1">
    <source>
        <dbReference type="ARBA" id="ARBA00003238"/>
    </source>
</evidence>
<dbReference type="STRING" id="180332.GCA_000797495_01256"/>
<gene>
    <name evidence="3" type="ORF">DSM106044_00852</name>
</gene>
<name>A0A4U8QCI9_9FIRM</name>
<dbReference type="RefSeq" id="WP_027293340.1">
    <property type="nucleotide sequence ID" value="NZ_CABMJZ010000023.1"/>
</dbReference>
<dbReference type="PANTHER" id="PTHR33434:SF3">
    <property type="entry name" value="DEGV DOMAIN-CONTAINING PROTEIN YITS"/>
    <property type="match status" value="1"/>
</dbReference>
<dbReference type="AlphaFoldDB" id="A0A4U8QCI9"/>
<evidence type="ECO:0000313" key="3">
    <source>
        <dbReference type="EMBL" id="TLD02254.1"/>
    </source>
</evidence>